<dbReference type="AlphaFoldDB" id="A0A821XKU5"/>
<evidence type="ECO:0000313" key="2">
    <source>
        <dbReference type="Proteomes" id="UP000663880"/>
    </source>
</evidence>
<gene>
    <name evidence="1" type="ORF">PMACD_LOCUS15024</name>
</gene>
<dbReference type="Proteomes" id="UP000663880">
    <property type="component" value="Unassembled WGS sequence"/>
</dbReference>
<protein>
    <submittedName>
        <fullName evidence="1">Uncharacterized protein</fullName>
    </submittedName>
</protein>
<comment type="caution">
    <text evidence="1">The sequence shown here is derived from an EMBL/GenBank/DDBJ whole genome shotgun (WGS) entry which is preliminary data.</text>
</comment>
<proteinExistence type="predicted"/>
<name>A0A821XKU5_9NEOP</name>
<evidence type="ECO:0000313" key="1">
    <source>
        <dbReference type="EMBL" id="CAF4944281.1"/>
    </source>
</evidence>
<reference evidence="1" key="1">
    <citation type="submission" date="2021-02" db="EMBL/GenBank/DDBJ databases">
        <authorList>
            <person name="Steward A R."/>
        </authorList>
    </citation>
    <scope>NUCLEOTIDE SEQUENCE</scope>
</reference>
<organism evidence="1 2">
    <name type="scientific">Pieris macdunnoughi</name>
    <dbReference type="NCBI Taxonomy" id="345717"/>
    <lineage>
        <taxon>Eukaryota</taxon>
        <taxon>Metazoa</taxon>
        <taxon>Ecdysozoa</taxon>
        <taxon>Arthropoda</taxon>
        <taxon>Hexapoda</taxon>
        <taxon>Insecta</taxon>
        <taxon>Pterygota</taxon>
        <taxon>Neoptera</taxon>
        <taxon>Endopterygota</taxon>
        <taxon>Lepidoptera</taxon>
        <taxon>Glossata</taxon>
        <taxon>Ditrysia</taxon>
        <taxon>Papilionoidea</taxon>
        <taxon>Pieridae</taxon>
        <taxon>Pierinae</taxon>
        <taxon>Pieris</taxon>
    </lineage>
</organism>
<keyword evidence="2" id="KW-1185">Reference proteome</keyword>
<accession>A0A821XKU5</accession>
<dbReference type="OrthoDB" id="8191755at2759"/>
<dbReference type="EMBL" id="CAJOBZ010000068">
    <property type="protein sequence ID" value="CAF4944281.1"/>
    <property type="molecule type" value="Genomic_DNA"/>
</dbReference>
<sequence>MSTFLDLPMLNECDADGIVGTIKATLARFNIPLQNLMGIGTDNASVMTGVNNGVLMAKLRVSWSFDSLKKAIKLIDGGSSMRNAAKVLGILFSSLQKRIKEGSASAPRLGRFTVFSAETEAELANLVKKIANMHFNSPNSCKNSGYQRTEESGSITSWERGKNLTLLCAMNAASGYIPPIFILPGFWLTPLLEKDGPAGALYKCSVNGWIKENLFLEWLVHFVPSHLEMNPSF</sequence>